<comment type="similarity">
    <text evidence="4">Belongs to the CHCHD7 family.</text>
</comment>
<keyword evidence="3" id="KW-1015">Disulfide bond</keyword>
<evidence type="ECO:0000256" key="1">
    <source>
        <dbReference type="ARBA" id="ARBA00004569"/>
    </source>
</evidence>
<reference evidence="8" key="2">
    <citation type="submission" date="2025-04" db="UniProtKB">
        <authorList>
            <consortium name="RefSeq"/>
        </authorList>
    </citation>
    <scope>IDENTIFICATION</scope>
    <source>
        <tissue evidence="8">Whole larval tissue</tissue>
    </source>
</reference>
<proteinExistence type="inferred from homology"/>
<evidence type="ECO:0000256" key="4">
    <source>
        <dbReference type="ARBA" id="ARBA00038205"/>
    </source>
</evidence>
<evidence type="ECO:0000256" key="5">
    <source>
        <dbReference type="ARBA" id="ARBA00039509"/>
    </source>
</evidence>
<sequence>MTKLKNTQAERLNPCLKEQEMSYQCLNKNNYDQSKCEDYFDNYNTCKKFWGKVYQDRKAKGLYPYMPEVEDRPKIKEEYFQYIKSQLN</sequence>
<name>A0A2H1VN91_SPOFR</name>
<dbReference type="OrthoDB" id="9971592at2759"/>
<dbReference type="InterPro" id="IPR048280">
    <property type="entry name" value="COX6B-like"/>
</dbReference>
<organism evidence="6">
    <name type="scientific">Spodoptera frugiperda</name>
    <name type="common">Fall armyworm</name>
    <dbReference type="NCBI Taxonomy" id="7108"/>
    <lineage>
        <taxon>Eukaryota</taxon>
        <taxon>Metazoa</taxon>
        <taxon>Ecdysozoa</taxon>
        <taxon>Arthropoda</taxon>
        <taxon>Hexapoda</taxon>
        <taxon>Insecta</taxon>
        <taxon>Pterygota</taxon>
        <taxon>Neoptera</taxon>
        <taxon>Endopterygota</taxon>
        <taxon>Lepidoptera</taxon>
        <taxon>Glossata</taxon>
        <taxon>Ditrysia</taxon>
        <taxon>Noctuoidea</taxon>
        <taxon>Noctuidae</taxon>
        <taxon>Amphipyrinae</taxon>
        <taxon>Spodoptera</taxon>
    </lineage>
</organism>
<evidence type="ECO:0000256" key="2">
    <source>
        <dbReference type="ARBA" id="ARBA00023128"/>
    </source>
</evidence>
<dbReference type="EMBL" id="ODYU01003468">
    <property type="protein sequence ID" value="SOQ42290.1"/>
    <property type="molecule type" value="Genomic_DNA"/>
</dbReference>
<gene>
    <name evidence="8" type="primary">LOC118277329</name>
    <name evidence="6" type="ORF">SFRICE_000156</name>
</gene>
<accession>A0A2H1VN91</accession>
<keyword evidence="7" id="KW-1185">Reference proteome</keyword>
<dbReference type="GeneID" id="118277329"/>
<dbReference type="GO" id="GO:0033108">
    <property type="term" value="P:mitochondrial respiratory chain complex assembly"/>
    <property type="evidence" value="ECO:0007669"/>
    <property type="project" value="TreeGrafter"/>
</dbReference>
<protein>
    <recommendedName>
        <fullName evidence="5">Coiled-coil-helix-coiled-coil-helix domain-containing protein 7</fullName>
    </recommendedName>
</protein>
<dbReference type="Pfam" id="PF02297">
    <property type="entry name" value="COX6B"/>
    <property type="match status" value="1"/>
</dbReference>
<evidence type="ECO:0000256" key="3">
    <source>
        <dbReference type="ARBA" id="ARBA00023157"/>
    </source>
</evidence>
<dbReference type="PANTHER" id="PTHR46811:SF1">
    <property type="entry name" value="COILED-COIL-HELIX-COILED-COIL-HELIX DOMAIN-CONTAINING PROTEIN 7"/>
    <property type="match status" value="1"/>
</dbReference>
<reference evidence="6" key="1">
    <citation type="submission" date="2016-07" db="EMBL/GenBank/DDBJ databases">
        <authorList>
            <person name="Bretaudeau A."/>
        </authorList>
    </citation>
    <scope>NUCLEOTIDE SEQUENCE</scope>
    <source>
        <strain evidence="6">Rice</strain>
        <tissue evidence="6">Whole body</tissue>
    </source>
</reference>
<evidence type="ECO:0000313" key="7">
    <source>
        <dbReference type="Proteomes" id="UP000829999"/>
    </source>
</evidence>
<dbReference type="InterPro" id="IPR009069">
    <property type="entry name" value="Cys_alpha_HP_mot_SF"/>
</dbReference>
<dbReference type="Proteomes" id="UP000829999">
    <property type="component" value="Chromosome 10"/>
</dbReference>
<dbReference type="PANTHER" id="PTHR46811">
    <property type="entry name" value="COILED-COIL-HELIX-COILED-COIL-HELIX DOMAIN-CONTAINING PROTEIN 7"/>
    <property type="match status" value="1"/>
</dbReference>
<dbReference type="SUPFAM" id="SSF47072">
    <property type="entry name" value="Cysteine alpha-hairpin motif"/>
    <property type="match status" value="1"/>
</dbReference>
<dbReference type="PROSITE" id="PS51808">
    <property type="entry name" value="CHCH"/>
    <property type="match status" value="1"/>
</dbReference>
<comment type="subcellular location">
    <subcellularLocation>
        <location evidence="1">Mitochondrion intermembrane space</location>
    </subcellularLocation>
</comment>
<dbReference type="InterPro" id="IPR051040">
    <property type="entry name" value="COX23"/>
</dbReference>
<dbReference type="RefSeq" id="XP_050552511.1">
    <property type="nucleotide sequence ID" value="XM_050696554.1"/>
</dbReference>
<dbReference type="AlphaFoldDB" id="A0A2H1VN91"/>
<dbReference type="Gene3D" id="1.10.287.1130">
    <property type="entry name" value="CytochromE C oxidase copper chaperone"/>
    <property type="match status" value="1"/>
</dbReference>
<dbReference type="GO" id="GO:0005758">
    <property type="term" value="C:mitochondrial intermembrane space"/>
    <property type="evidence" value="ECO:0007669"/>
    <property type="project" value="UniProtKB-SubCell"/>
</dbReference>
<evidence type="ECO:0000313" key="8">
    <source>
        <dbReference type="RefSeq" id="XP_050552511.1"/>
    </source>
</evidence>
<keyword evidence="2" id="KW-0496">Mitochondrion</keyword>
<evidence type="ECO:0000313" key="6">
    <source>
        <dbReference type="EMBL" id="SOQ42290.1"/>
    </source>
</evidence>